<comment type="caution">
    <text evidence="8">The sequence shown here is derived from an EMBL/GenBank/DDBJ whole genome shotgun (WGS) entry which is preliminary data.</text>
</comment>
<dbReference type="InterPro" id="IPR011343">
    <property type="entry name" value="DeoC"/>
</dbReference>
<dbReference type="Gene3D" id="3.20.20.70">
    <property type="entry name" value="Aldolase class I"/>
    <property type="match status" value="1"/>
</dbReference>
<comment type="similarity">
    <text evidence="2">Belongs to the DeoC/FbaB aldolase family. DeoC type 2 subfamily.</text>
</comment>
<evidence type="ECO:0000256" key="3">
    <source>
        <dbReference type="ARBA" id="ARBA00012515"/>
    </source>
</evidence>
<dbReference type="STRING" id="1489064.WH96_07035"/>
<dbReference type="GO" id="GO:0016052">
    <property type="term" value="P:carbohydrate catabolic process"/>
    <property type="evidence" value="ECO:0007669"/>
    <property type="project" value="TreeGrafter"/>
</dbReference>
<evidence type="ECO:0000313" key="9">
    <source>
        <dbReference type="Proteomes" id="UP000035444"/>
    </source>
</evidence>
<accession>A0A0H2MFS2</accession>
<dbReference type="Pfam" id="PF01791">
    <property type="entry name" value="DeoC"/>
    <property type="match status" value="1"/>
</dbReference>
<dbReference type="GO" id="GO:0005737">
    <property type="term" value="C:cytoplasm"/>
    <property type="evidence" value="ECO:0007669"/>
    <property type="project" value="InterPro"/>
</dbReference>
<dbReference type="GO" id="GO:0004139">
    <property type="term" value="F:deoxyribose-phosphate aldolase activity"/>
    <property type="evidence" value="ECO:0007669"/>
    <property type="project" value="UniProtKB-UniRule"/>
</dbReference>
<evidence type="ECO:0000256" key="1">
    <source>
        <dbReference type="ARBA" id="ARBA00004816"/>
    </source>
</evidence>
<protein>
    <recommendedName>
        <fullName evidence="3 7">Deoxyribose-phosphate aldolase</fullName>
        <ecNumber evidence="3 7">4.1.2.4</ecNumber>
    </recommendedName>
</protein>
<dbReference type="EC" id="4.1.2.4" evidence="3 7"/>
<gene>
    <name evidence="8" type="ORF">WH96_07035</name>
</gene>
<keyword evidence="5" id="KW-0704">Schiff base</keyword>
<evidence type="ECO:0000256" key="7">
    <source>
        <dbReference type="NCBIfam" id="TIGR00126"/>
    </source>
</evidence>
<dbReference type="RefSeq" id="WP_047763469.1">
    <property type="nucleotide sequence ID" value="NZ_LAQL01000004.1"/>
</dbReference>
<name>A0A0H2MFS2_9PROT</name>
<comment type="catalytic activity">
    <reaction evidence="6">
        <text>2-deoxy-D-ribose 5-phosphate = D-glyceraldehyde 3-phosphate + acetaldehyde</text>
        <dbReference type="Rhea" id="RHEA:12821"/>
        <dbReference type="ChEBI" id="CHEBI:15343"/>
        <dbReference type="ChEBI" id="CHEBI:59776"/>
        <dbReference type="ChEBI" id="CHEBI:62877"/>
        <dbReference type="EC" id="4.1.2.4"/>
    </reaction>
</comment>
<evidence type="ECO:0000256" key="4">
    <source>
        <dbReference type="ARBA" id="ARBA00023239"/>
    </source>
</evidence>
<reference evidence="8 9" key="1">
    <citation type="submission" date="2015-03" db="EMBL/GenBank/DDBJ databases">
        <title>Genome Sequence of Kiloniella spongiae MEBiC09566, isolated from a marine sponge.</title>
        <authorList>
            <person name="Shao Z."/>
            <person name="Wang L."/>
            <person name="Li X."/>
        </authorList>
    </citation>
    <scope>NUCLEOTIDE SEQUENCE [LARGE SCALE GENOMIC DNA]</scope>
    <source>
        <strain evidence="8 9">MEBiC09566</strain>
    </source>
</reference>
<keyword evidence="9" id="KW-1185">Reference proteome</keyword>
<dbReference type="InterPro" id="IPR002915">
    <property type="entry name" value="DeoC/FbaB/LacD_aldolase"/>
</dbReference>
<dbReference type="InterPro" id="IPR013785">
    <property type="entry name" value="Aldolase_TIM"/>
</dbReference>
<keyword evidence="4 8" id="KW-0456">Lyase</keyword>
<sequence length="251" mass="26526">MTDNVKLALSLLDLTSLSADDTNESIKALCSKAVTPFTSVAAVCVYPPFLSVCQDELKGQDVNFAAVANFPSGDEGLEAAIAQTKNIIALGGNEVDLVIPYKEWIAGNKKSAPDMIRACKDICGDKVALKVILESGAFEDMASLYELSLAAINAGANFIKTSTGKTDVSATLEAAETMLKAIKDSGQNCGFKASGGIRTHAQAVEYMELAQNIMGESWVCADNFRFGASGLLNDLLSVLGQTTDSEQKSTY</sequence>
<dbReference type="PATRIC" id="fig|1489064.4.peg.2666"/>
<dbReference type="OrthoDB" id="6579831at2"/>
<evidence type="ECO:0000256" key="6">
    <source>
        <dbReference type="ARBA" id="ARBA00048791"/>
    </source>
</evidence>
<dbReference type="EMBL" id="LAQL01000004">
    <property type="protein sequence ID" value="KLN61389.1"/>
    <property type="molecule type" value="Genomic_DNA"/>
</dbReference>
<organism evidence="8 9">
    <name type="scientific">Kiloniella spongiae</name>
    <dbReference type="NCBI Taxonomy" id="1489064"/>
    <lineage>
        <taxon>Bacteria</taxon>
        <taxon>Pseudomonadati</taxon>
        <taxon>Pseudomonadota</taxon>
        <taxon>Alphaproteobacteria</taxon>
        <taxon>Rhodospirillales</taxon>
        <taxon>Kiloniellaceae</taxon>
        <taxon>Kiloniella</taxon>
    </lineage>
</organism>
<dbReference type="PANTHER" id="PTHR10889">
    <property type="entry name" value="DEOXYRIBOSE-PHOSPHATE ALDOLASE"/>
    <property type="match status" value="1"/>
</dbReference>
<dbReference type="PANTHER" id="PTHR10889:SF3">
    <property type="entry name" value="DEOXYRIBOSE-PHOSPHATE ALDOLASE"/>
    <property type="match status" value="1"/>
</dbReference>
<dbReference type="PIRSF" id="PIRSF001357">
    <property type="entry name" value="DeoC"/>
    <property type="match status" value="1"/>
</dbReference>
<dbReference type="GO" id="GO:0009264">
    <property type="term" value="P:deoxyribonucleotide catabolic process"/>
    <property type="evidence" value="ECO:0007669"/>
    <property type="project" value="UniProtKB-UniRule"/>
</dbReference>
<evidence type="ECO:0000256" key="5">
    <source>
        <dbReference type="ARBA" id="ARBA00023270"/>
    </source>
</evidence>
<dbReference type="NCBIfam" id="TIGR00126">
    <property type="entry name" value="deoC"/>
    <property type="match status" value="1"/>
</dbReference>
<evidence type="ECO:0000313" key="8">
    <source>
        <dbReference type="EMBL" id="KLN61389.1"/>
    </source>
</evidence>
<dbReference type="SMART" id="SM01133">
    <property type="entry name" value="DeoC"/>
    <property type="match status" value="1"/>
</dbReference>
<evidence type="ECO:0000256" key="2">
    <source>
        <dbReference type="ARBA" id="ARBA00009473"/>
    </source>
</evidence>
<proteinExistence type="inferred from homology"/>
<dbReference type="AlphaFoldDB" id="A0A0H2MFS2"/>
<comment type="pathway">
    <text evidence="1">Carbohydrate degradation; 2-deoxy-D-ribose 1-phosphate degradation; D-glyceraldehyde 3-phosphate and acetaldehyde from 2-deoxy-alpha-D-ribose 1-phosphate: step 2/2.</text>
</comment>
<dbReference type="Proteomes" id="UP000035444">
    <property type="component" value="Unassembled WGS sequence"/>
</dbReference>
<dbReference type="SUPFAM" id="SSF51569">
    <property type="entry name" value="Aldolase"/>
    <property type="match status" value="1"/>
</dbReference>